<gene>
    <name evidence="1" type="ORF">L2E82_38050</name>
</gene>
<dbReference type="Proteomes" id="UP001055811">
    <property type="component" value="Linkage Group LG07"/>
</dbReference>
<name>A0ACB9AFG1_CICIN</name>
<keyword evidence="2" id="KW-1185">Reference proteome</keyword>
<proteinExistence type="predicted"/>
<reference evidence="1 2" key="2">
    <citation type="journal article" date="2022" name="Mol. Ecol. Resour.">
        <title>The genomes of chicory, endive, great burdock and yacon provide insights into Asteraceae paleo-polyploidization history and plant inulin production.</title>
        <authorList>
            <person name="Fan W."/>
            <person name="Wang S."/>
            <person name="Wang H."/>
            <person name="Wang A."/>
            <person name="Jiang F."/>
            <person name="Liu H."/>
            <person name="Zhao H."/>
            <person name="Xu D."/>
            <person name="Zhang Y."/>
        </authorList>
    </citation>
    <scope>NUCLEOTIDE SEQUENCE [LARGE SCALE GENOMIC DNA]</scope>
    <source>
        <strain evidence="2">cv. Punajuju</strain>
        <tissue evidence="1">Leaves</tissue>
    </source>
</reference>
<reference evidence="2" key="1">
    <citation type="journal article" date="2022" name="Mol. Ecol. Resour.">
        <title>The genomes of chicory, endive, great burdock and yacon provide insights into Asteraceae palaeo-polyploidization history and plant inulin production.</title>
        <authorList>
            <person name="Fan W."/>
            <person name="Wang S."/>
            <person name="Wang H."/>
            <person name="Wang A."/>
            <person name="Jiang F."/>
            <person name="Liu H."/>
            <person name="Zhao H."/>
            <person name="Xu D."/>
            <person name="Zhang Y."/>
        </authorList>
    </citation>
    <scope>NUCLEOTIDE SEQUENCE [LARGE SCALE GENOMIC DNA]</scope>
    <source>
        <strain evidence="2">cv. Punajuju</strain>
    </source>
</reference>
<dbReference type="EMBL" id="CM042015">
    <property type="protein sequence ID" value="KAI3708695.1"/>
    <property type="molecule type" value="Genomic_DNA"/>
</dbReference>
<sequence>MSRLCFTKLCVMLETFGGLKPTRNMDIDEQVAIFLHILAHNVKNRVIICRFRRSGETISRHFSRVCNAVIRLHSRLLKKPEPVLDDCTDHRWKWFTNCLGALDGTYIKCIVPVEEKARYRTRKNDIATNVLGVCSQDMQFIYVLTGWEGSAADGRVLRDALLRPHGLKVPTSGYYLVDAGYTNGKGFLAPYRGQRYHLNEWRHGHQPTTAKEFFNMKHSSARNVIERCFGLLKGRWGVLKDHSYFPIETKNKIIMACCLLHNFIRQEMEVDPLDNECELDEGTGDVGHDDGDTTTSIGTSNEWTIFRDNLAESMNYRPWTSIEEAKLVEALVNMTNVGGFKADNGFKSGYLQHLEQALKQSLPTSGLLGKPHIESKIKTMKKDWQCVYDLLNGTNTSGFGYDNVNHCVTAEDPVWEAYLDIHKDAARWKHKKFPYYEELCIVFGKDRAQGNRAKDFLDIEQEVNLEEEIQGSDDGFLDSEEVSRNTSVHHEATSQSVRSKKRKTRSDDGFNNAVGLITESLKEISKDLSQGIKLDIKINELSEKIPPKILKMTSLSQLEKFKALTKIRSDPINVQNFWEIEEGDREAWVKYILEG</sequence>
<evidence type="ECO:0000313" key="2">
    <source>
        <dbReference type="Proteomes" id="UP001055811"/>
    </source>
</evidence>
<accession>A0ACB9AFG1</accession>
<comment type="caution">
    <text evidence="1">The sequence shown here is derived from an EMBL/GenBank/DDBJ whole genome shotgun (WGS) entry which is preliminary data.</text>
</comment>
<organism evidence="1 2">
    <name type="scientific">Cichorium intybus</name>
    <name type="common">Chicory</name>
    <dbReference type="NCBI Taxonomy" id="13427"/>
    <lineage>
        <taxon>Eukaryota</taxon>
        <taxon>Viridiplantae</taxon>
        <taxon>Streptophyta</taxon>
        <taxon>Embryophyta</taxon>
        <taxon>Tracheophyta</taxon>
        <taxon>Spermatophyta</taxon>
        <taxon>Magnoliopsida</taxon>
        <taxon>eudicotyledons</taxon>
        <taxon>Gunneridae</taxon>
        <taxon>Pentapetalae</taxon>
        <taxon>asterids</taxon>
        <taxon>campanulids</taxon>
        <taxon>Asterales</taxon>
        <taxon>Asteraceae</taxon>
        <taxon>Cichorioideae</taxon>
        <taxon>Cichorieae</taxon>
        <taxon>Cichoriinae</taxon>
        <taxon>Cichorium</taxon>
    </lineage>
</organism>
<protein>
    <submittedName>
        <fullName evidence="1">Uncharacterized protein</fullName>
    </submittedName>
</protein>
<evidence type="ECO:0000313" key="1">
    <source>
        <dbReference type="EMBL" id="KAI3708695.1"/>
    </source>
</evidence>